<evidence type="ECO:0000256" key="2">
    <source>
        <dbReference type="SAM" id="MobiDB-lite"/>
    </source>
</evidence>
<feature type="repeat" description="ARM" evidence="1">
    <location>
        <begin position="291"/>
        <end position="334"/>
    </location>
</feature>
<dbReference type="AlphaFoldDB" id="A0A0M0JE57"/>
<evidence type="ECO:0000313" key="3">
    <source>
        <dbReference type="EMBL" id="KOO24493.1"/>
    </source>
</evidence>
<proteinExistence type="predicted"/>
<accession>A0A0M0JE57</accession>
<dbReference type="InterPro" id="IPR000225">
    <property type="entry name" value="Armadillo"/>
</dbReference>
<feature type="repeat" description="ARM" evidence="1">
    <location>
        <begin position="925"/>
        <end position="966"/>
    </location>
</feature>
<dbReference type="PANTHER" id="PTHR23315">
    <property type="entry name" value="U BOX DOMAIN-CONTAINING"/>
    <property type="match status" value="1"/>
</dbReference>
<feature type="compositionally biased region" description="Low complexity" evidence="2">
    <location>
        <begin position="1103"/>
        <end position="1115"/>
    </location>
</feature>
<protein>
    <submittedName>
        <fullName evidence="3">U-box domain-containing protein 4-like protein</fullName>
    </submittedName>
</protein>
<keyword evidence="4" id="KW-1185">Reference proteome</keyword>
<feature type="repeat" description="ARM" evidence="1">
    <location>
        <begin position="508"/>
        <end position="550"/>
    </location>
</feature>
<dbReference type="SUPFAM" id="SSF48371">
    <property type="entry name" value="ARM repeat"/>
    <property type="match status" value="4"/>
</dbReference>
<reference evidence="4" key="1">
    <citation type="journal article" date="2015" name="PLoS Genet.">
        <title>Genome Sequence and Transcriptome Analyses of Chrysochromulina tobin: Metabolic Tools for Enhanced Algal Fitness in the Prominent Order Prymnesiales (Haptophyceae).</title>
        <authorList>
            <person name="Hovde B.T."/>
            <person name="Deodato C.R."/>
            <person name="Hunsperger H.M."/>
            <person name="Ryken S.A."/>
            <person name="Yost W."/>
            <person name="Jha R.K."/>
            <person name="Patterson J."/>
            <person name="Monnat R.J. Jr."/>
            <person name="Barlow S.B."/>
            <person name="Starkenburg S.R."/>
            <person name="Cattolico R.A."/>
        </authorList>
    </citation>
    <scope>NUCLEOTIDE SEQUENCE</scope>
    <source>
        <strain evidence="4">CCMP291</strain>
    </source>
</reference>
<comment type="caution">
    <text evidence="3">The sequence shown here is derived from an EMBL/GenBank/DDBJ whole genome shotgun (WGS) entry which is preliminary data.</text>
</comment>
<gene>
    <name evidence="3" type="ORF">Ctob_009769</name>
</gene>
<dbReference type="PANTHER" id="PTHR23315:SF7">
    <property type="entry name" value="U-BOX DOMAIN-CONTAINING PROTEIN 4"/>
    <property type="match status" value="1"/>
</dbReference>
<evidence type="ECO:0000256" key="1">
    <source>
        <dbReference type="PROSITE-ProRule" id="PRU00259"/>
    </source>
</evidence>
<dbReference type="Proteomes" id="UP000037460">
    <property type="component" value="Unassembled WGS sequence"/>
</dbReference>
<evidence type="ECO:0000313" key="4">
    <source>
        <dbReference type="Proteomes" id="UP000037460"/>
    </source>
</evidence>
<dbReference type="Gene3D" id="1.25.10.10">
    <property type="entry name" value="Leucine-rich Repeat Variant"/>
    <property type="match status" value="8"/>
</dbReference>
<feature type="repeat" description="ARM" evidence="1">
    <location>
        <begin position="415"/>
        <end position="457"/>
    </location>
</feature>
<dbReference type="Pfam" id="PF00514">
    <property type="entry name" value="Arm"/>
    <property type="match status" value="4"/>
</dbReference>
<organism evidence="3 4">
    <name type="scientific">Chrysochromulina tobinii</name>
    <dbReference type="NCBI Taxonomy" id="1460289"/>
    <lineage>
        <taxon>Eukaryota</taxon>
        <taxon>Haptista</taxon>
        <taxon>Haptophyta</taxon>
        <taxon>Prymnesiophyceae</taxon>
        <taxon>Prymnesiales</taxon>
        <taxon>Chrysochromulinaceae</taxon>
        <taxon>Chrysochromulina</taxon>
    </lineage>
</organism>
<feature type="region of interest" description="Disordered" evidence="2">
    <location>
        <begin position="1063"/>
        <end position="1149"/>
    </location>
</feature>
<dbReference type="OrthoDB" id="7537227at2759"/>
<dbReference type="InterPro" id="IPR016024">
    <property type="entry name" value="ARM-type_fold"/>
</dbReference>
<sequence>MNVQGQVHAAAALANLARGNLDIQNQIVMAGGILPPLQMLTSKSPQAQAQAAGILAHLARYNRENQDKIASTNAMKPLVDLLDHTCPLEVQEYAALAITELCRDNNANQTAAATLGSIALLVELMKTSKDAKMTSSPRSGVTATQAANAVKAEAAGAIWVISHEHESNKLAVEEARGIPPTVALLASGYERAENHAANALASLGFKNTKNQEQITGLLVAMLGAGTPKAKLNAAASLWRLVHENPTDQAVVASTDPMTQKFAAAALARLATAIGDKDPFAKVNARTIAKAGAIPSLVTLLEGLSGDAAQEESAGALFALADDDGNRTSITEAGGIGPLVMMLGSKNLQARRHAEAALVRLSIEAANRVIIIEKLVGMLKVKSVDKADNRQEQAAAALANLASDSAENRNSIVDAGGIEPLLALLESPSSKAKENSVKAIAKLAYKSKDIQTAIQKAGGVPLIANVLLSCSANVKEMMQAATLCALAANAVSQLSEGNKEIALALAEAGAVQPLVLMLGSSSVELQSEAAGAIAQLSLNSPENQAAIARTGAITPLTALVREGTAEVKEQSAAALWALSYENSGNKATIAKLGGIEPLVILLVGGGSDNSWEMSVGALCSLCSKHAENRENIAKLIIGRLGSRIATVQTQNGAVRILSSVSKLCLSSSANQVAIAKAGGVPAVITWLSGSFEGTKGPVDAKAQCEAAQALLSMATGNDPLQSLIVRSHGIPPLIDLLTSGSLSTQAAALAIATGLVGLLGTGTAEAQEQVTQMLIKFASHSDNITAIVEAGAIERLVMQIALKSPQHRVQVTAQLIALLGASEAEVRQRAWNALKDMAAEGGSDNRMTVQMAGGIDRFVALLKDGTLEAQEEKAGPVKSSIVSSGGIDHLVTLLKTGSAIAQKHASCALWGISSEPSYQKAVVKAGAVLPLIELLTSNPKAQGYAAAALCNLANEADARNELIEQGGVDPLTAISHGPESWLRTQAVGILQRLNIEAPAALSIAKAVALKFAEIKPYYMTLAPEEQKNLVHRGWDSTTGNPRFESETGEFDHLLMSPRMVKNSYKQETKRRAPAGIVPAEPSGPLDFDMPGPGVAEALAKHKSQQAAKAAQAFEQEAQADEKGSGKRGKKSPKGKGSPKGGKGGKKSPKS</sequence>
<dbReference type="SMART" id="SM00185">
    <property type="entry name" value="ARM"/>
    <property type="match status" value="18"/>
</dbReference>
<dbReference type="PROSITE" id="PS50176">
    <property type="entry name" value="ARM_REPEAT"/>
    <property type="match status" value="4"/>
</dbReference>
<dbReference type="EMBL" id="JWZX01003088">
    <property type="protein sequence ID" value="KOO24493.1"/>
    <property type="molecule type" value="Genomic_DNA"/>
</dbReference>
<dbReference type="InterPro" id="IPR011989">
    <property type="entry name" value="ARM-like"/>
</dbReference>
<name>A0A0M0JE57_9EUKA</name>